<organism evidence="1 2">
    <name type="scientific">Halococcoides cellulosivorans</name>
    <dbReference type="NCBI Taxonomy" id="1679096"/>
    <lineage>
        <taxon>Archaea</taxon>
        <taxon>Methanobacteriati</taxon>
        <taxon>Methanobacteriota</taxon>
        <taxon>Stenosarchaea group</taxon>
        <taxon>Halobacteria</taxon>
        <taxon>Halobacteriales</taxon>
        <taxon>Haloarculaceae</taxon>
        <taxon>Halococcoides</taxon>
    </lineage>
</organism>
<name>A0A2R4X0E4_9EURY</name>
<dbReference type="GeneID" id="36512023"/>
<dbReference type="AlphaFoldDB" id="A0A2R4X0E4"/>
<dbReference type="KEGG" id="harc:HARCEL1_05910"/>
<protein>
    <submittedName>
        <fullName evidence="1">Uncharacterized protein</fullName>
    </submittedName>
</protein>
<sequence length="118" mass="12942">MTRHPTTVDDGTIYVGEGDDRLPVGDLDRVIEAVGGFSWTIRYTDAERERHPGMATDDAGLTVDVVDVMHAMTHSERFRETLAAHPVDLPETAPPSSIAPRTGLFVGKLLENLENGMR</sequence>
<proteinExistence type="predicted"/>
<keyword evidence="2" id="KW-1185">Reference proteome</keyword>
<reference evidence="1 2" key="1">
    <citation type="submission" date="2018-04" db="EMBL/GenBank/DDBJ databases">
        <title>Halococcoides cellulosivorans gen. nov., sp. nov., an extremely halophilic cellulose-utilizing haloarchaeon from hypersaline lakes.</title>
        <authorList>
            <person name="Sorokin D.Y."/>
            <person name="Toshchakov S.V."/>
            <person name="Samarov N.I."/>
            <person name="Korzhenkov A."/>
            <person name="Kublanov I.V."/>
        </authorList>
    </citation>
    <scope>NUCLEOTIDE SEQUENCE [LARGE SCALE GENOMIC DNA]</scope>
    <source>
        <strain evidence="1 2">HArcel1</strain>
    </source>
</reference>
<gene>
    <name evidence="1" type="ORF">HARCEL1_05910</name>
</gene>
<dbReference type="RefSeq" id="WP_108381638.1">
    <property type="nucleotide sequence ID" value="NZ_CP028858.1"/>
</dbReference>
<dbReference type="Proteomes" id="UP000244727">
    <property type="component" value="Chromosome"/>
</dbReference>
<dbReference type="EMBL" id="CP028858">
    <property type="protein sequence ID" value="AWB27269.1"/>
    <property type="molecule type" value="Genomic_DNA"/>
</dbReference>
<accession>A0A2R4X0E4</accession>
<evidence type="ECO:0000313" key="2">
    <source>
        <dbReference type="Proteomes" id="UP000244727"/>
    </source>
</evidence>
<evidence type="ECO:0000313" key="1">
    <source>
        <dbReference type="EMBL" id="AWB27269.1"/>
    </source>
</evidence>